<dbReference type="Gramene" id="LPERR04G17820.1">
    <property type="protein sequence ID" value="LPERR04G17820.1"/>
    <property type="gene ID" value="LPERR04G17820"/>
</dbReference>
<organism evidence="2 3">
    <name type="scientific">Leersia perrieri</name>
    <dbReference type="NCBI Taxonomy" id="77586"/>
    <lineage>
        <taxon>Eukaryota</taxon>
        <taxon>Viridiplantae</taxon>
        <taxon>Streptophyta</taxon>
        <taxon>Embryophyta</taxon>
        <taxon>Tracheophyta</taxon>
        <taxon>Spermatophyta</taxon>
        <taxon>Magnoliopsida</taxon>
        <taxon>Liliopsida</taxon>
        <taxon>Poales</taxon>
        <taxon>Poaceae</taxon>
        <taxon>BOP clade</taxon>
        <taxon>Oryzoideae</taxon>
        <taxon>Oryzeae</taxon>
        <taxon>Oryzinae</taxon>
        <taxon>Leersia</taxon>
    </lineage>
</organism>
<keyword evidence="3" id="KW-1185">Reference proteome</keyword>
<name>A0A0D9W895_9ORYZ</name>
<dbReference type="EnsemblPlants" id="LPERR04G17820.1">
    <property type="protein sequence ID" value="LPERR04G17820.1"/>
    <property type="gene ID" value="LPERR04G17820"/>
</dbReference>
<sequence length="146" mass="16046">MEVGAGAEIGLQRQQEASVSDAAGKRKKERPKHATPCEGSEVLAKKKEAFAAFSLWSAIDVPGAIDLWLDSQAKAKEAAAAGIITGKKKKKVIKYKMSNALVEGMMRRHCNIAVQDISEEELATRSAAYRHVHPFDKFIEGKMEDY</sequence>
<dbReference type="AlphaFoldDB" id="A0A0D9W895"/>
<protein>
    <submittedName>
        <fullName evidence="2">Uncharacterized protein</fullName>
    </submittedName>
</protein>
<reference evidence="2 3" key="1">
    <citation type="submission" date="2012-08" db="EMBL/GenBank/DDBJ databases">
        <title>Oryza genome evolution.</title>
        <authorList>
            <person name="Wing R.A."/>
        </authorList>
    </citation>
    <scope>NUCLEOTIDE SEQUENCE</scope>
</reference>
<evidence type="ECO:0000256" key="1">
    <source>
        <dbReference type="SAM" id="MobiDB-lite"/>
    </source>
</evidence>
<reference evidence="3" key="2">
    <citation type="submission" date="2013-12" db="EMBL/GenBank/DDBJ databases">
        <authorList>
            <person name="Yu Y."/>
            <person name="Lee S."/>
            <person name="de Baynast K."/>
            <person name="Wissotski M."/>
            <person name="Liu L."/>
            <person name="Talag J."/>
            <person name="Goicoechea J."/>
            <person name="Angelova A."/>
            <person name="Jetty R."/>
            <person name="Kudrna D."/>
            <person name="Golser W."/>
            <person name="Rivera L."/>
            <person name="Zhang J."/>
            <person name="Wing R."/>
        </authorList>
    </citation>
    <scope>NUCLEOTIDE SEQUENCE</scope>
</reference>
<evidence type="ECO:0000313" key="3">
    <source>
        <dbReference type="Proteomes" id="UP000032180"/>
    </source>
</evidence>
<dbReference type="Proteomes" id="UP000032180">
    <property type="component" value="Chromosome 4"/>
</dbReference>
<dbReference type="HOGENOM" id="CLU_091878_0_0_1"/>
<reference evidence="2" key="3">
    <citation type="submission" date="2015-04" db="UniProtKB">
        <authorList>
            <consortium name="EnsemblPlants"/>
        </authorList>
    </citation>
    <scope>IDENTIFICATION</scope>
</reference>
<proteinExistence type="predicted"/>
<accession>A0A0D9W895</accession>
<evidence type="ECO:0000313" key="2">
    <source>
        <dbReference type="EnsemblPlants" id="LPERR04G17820.1"/>
    </source>
</evidence>
<feature type="region of interest" description="Disordered" evidence="1">
    <location>
        <begin position="1"/>
        <end position="39"/>
    </location>
</feature>